<evidence type="ECO:0000313" key="2">
    <source>
        <dbReference type="EMBL" id="KAK7265597.1"/>
    </source>
</evidence>
<evidence type="ECO:0000313" key="3">
    <source>
        <dbReference type="Proteomes" id="UP001359559"/>
    </source>
</evidence>
<sequence>MSKQILCIYYNICICRLSFVSGLFSLTWINVGIIIRLVLNGRECGFSCFTVAANGAMIEPWYVRIGTIQYI</sequence>
<name>A0AAN9I4G0_CLITE</name>
<feature type="transmembrane region" description="Helical" evidence="1">
    <location>
        <begin position="7"/>
        <end position="29"/>
    </location>
</feature>
<dbReference type="AlphaFoldDB" id="A0AAN9I4G0"/>
<proteinExistence type="predicted"/>
<dbReference type="EMBL" id="JAYKXN010000008">
    <property type="protein sequence ID" value="KAK7265597.1"/>
    <property type="molecule type" value="Genomic_DNA"/>
</dbReference>
<keyword evidence="1" id="KW-1133">Transmembrane helix</keyword>
<keyword evidence="1" id="KW-0472">Membrane</keyword>
<accession>A0AAN9I4G0</accession>
<evidence type="ECO:0000256" key="1">
    <source>
        <dbReference type="SAM" id="Phobius"/>
    </source>
</evidence>
<keyword evidence="1" id="KW-0812">Transmembrane</keyword>
<dbReference type="Proteomes" id="UP001359559">
    <property type="component" value="Unassembled WGS sequence"/>
</dbReference>
<keyword evidence="3" id="KW-1185">Reference proteome</keyword>
<comment type="caution">
    <text evidence="2">The sequence shown here is derived from an EMBL/GenBank/DDBJ whole genome shotgun (WGS) entry which is preliminary data.</text>
</comment>
<organism evidence="2 3">
    <name type="scientific">Clitoria ternatea</name>
    <name type="common">Butterfly pea</name>
    <dbReference type="NCBI Taxonomy" id="43366"/>
    <lineage>
        <taxon>Eukaryota</taxon>
        <taxon>Viridiplantae</taxon>
        <taxon>Streptophyta</taxon>
        <taxon>Embryophyta</taxon>
        <taxon>Tracheophyta</taxon>
        <taxon>Spermatophyta</taxon>
        <taxon>Magnoliopsida</taxon>
        <taxon>eudicotyledons</taxon>
        <taxon>Gunneridae</taxon>
        <taxon>Pentapetalae</taxon>
        <taxon>rosids</taxon>
        <taxon>fabids</taxon>
        <taxon>Fabales</taxon>
        <taxon>Fabaceae</taxon>
        <taxon>Papilionoideae</taxon>
        <taxon>50 kb inversion clade</taxon>
        <taxon>NPAAA clade</taxon>
        <taxon>indigoferoid/millettioid clade</taxon>
        <taxon>Phaseoleae</taxon>
        <taxon>Clitoria</taxon>
    </lineage>
</organism>
<reference evidence="2 3" key="1">
    <citation type="submission" date="2024-01" db="EMBL/GenBank/DDBJ databases">
        <title>The genomes of 5 underutilized Papilionoideae crops provide insights into root nodulation and disease resistance.</title>
        <authorList>
            <person name="Yuan L."/>
        </authorList>
    </citation>
    <scope>NUCLEOTIDE SEQUENCE [LARGE SCALE GENOMIC DNA]</scope>
    <source>
        <strain evidence="2">LY-2023</strain>
        <tissue evidence="2">Leaf</tissue>
    </source>
</reference>
<protein>
    <submittedName>
        <fullName evidence="2">Uncharacterized protein</fullName>
    </submittedName>
</protein>
<gene>
    <name evidence="2" type="ORF">RJT34_33219</name>
</gene>